<dbReference type="InterPro" id="IPR023408">
    <property type="entry name" value="MscS_beta-dom_sf"/>
</dbReference>
<keyword evidence="8" id="KW-1185">Reference proteome</keyword>
<evidence type="ECO:0000313" key="8">
    <source>
        <dbReference type="Proteomes" id="UP000184447"/>
    </source>
</evidence>
<evidence type="ECO:0000256" key="4">
    <source>
        <dbReference type="ARBA" id="ARBA00023136"/>
    </source>
</evidence>
<dbReference type="Proteomes" id="UP000184447">
    <property type="component" value="Unassembled WGS sequence"/>
</dbReference>
<dbReference type="InterPro" id="IPR006685">
    <property type="entry name" value="MscS_channel_2nd"/>
</dbReference>
<sequence>MKNFFLQAAADLSNVSILTKVIATLAILFFSNILIKFWNRNLDKSALKPSTIMKTKQNYSLVVKTITGVILLTIWYNSKDILTFLGLFSAGLAFALRDVVANFLGWTVINSKKVFKVGDRIKIEDNVGDVLKIDWFHTTILESKKEHSYYGQSTGRYIHIPNVKILTQDVVNENTTFPYTWNEIPFSLSSESDWKKSKEIIQEAADKILGNKVAEVTEALENASKEYPIYYTNLGHTIYTSMDKDTITLTLRFMCKSKNFRNIEHSIVEYYLQMTK</sequence>
<evidence type="ECO:0000256" key="3">
    <source>
        <dbReference type="ARBA" id="ARBA00022989"/>
    </source>
</evidence>
<feature type="domain" description="Mechanosensitive ion channel MscS" evidence="6">
    <location>
        <begin position="98"/>
        <end position="172"/>
    </location>
</feature>
<reference evidence="7 8" key="1">
    <citation type="submission" date="2016-11" db="EMBL/GenBank/DDBJ databases">
        <authorList>
            <person name="Jaros S."/>
            <person name="Januszkiewicz K."/>
            <person name="Wedrychowicz H."/>
        </authorList>
    </citation>
    <scope>NUCLEOTIDE SEQUENCE [LARGE SCALE GENOMIC DNA]</scope>
    <source>
        <strain evidence="7 8">DSM 8605</strain>
    </source>
</reference>
<evidence type="ECO:0000256" key="1">
    <source>
        <dbReference type="ARBA" id="ARBA00004370"/>
    </source>
</evidence>
<name>A0A1M5UX31_9CLOT</name>
<evidence type="ECO:0000256" key="2">
    <source>
        <dbReference type="ARBA" id="ARBA00022692"/>
    </source>
</evidence>
<keyword evidence="3 5" id="KW-1133">Transmembrane helix</keyword>
<dbReference type="Gene3D" id="2.30.30.60">
    <property type="match status" value="1"/>
</dbReference>
<dbReference type="EMBL" id="FQXM01000009">
    <property type="protein sequence ID" value="SHH67561.1"/>
    <property type="molecule type" value="Genomic_DNA"/>
</dbReference>
<organism evidence="7 8">
    <name type="scientific">Clostridium grantii DSM 8605</name>
    <dbReference type="NCBI Taxonomy" id="1121316"/>
    <lineage>
        <taxon>Bacteria</taxon>
        <taxon>Bacillati</taxon>
        <taxon>Bacillota</taxon>
        <taxon>Clostridia</taxon>
        <taxon>Eubacteriales</taxon>
        <taxon>Clostridiaceae</taxon>
        <taxon>Clostridium</taxon>
    </lineage>
</organism>
<dbReference type="STRING" id="1121316.SAMN02745207_01965"/>
<keyword evidence="2 5" id="KW-0812">Transmembrane</keyword>
<feature type="transmembrane region" description="Helical" evidence="5">
    <location>
        <begin position="82"/>
        <end position="106"/>
    </location>
</feature>
<evidence type="ECO:0000256" key="5">
    <source>
        <dbReference type="SAM" id="Phobius"/>
    </source>
</evidence>
<feature type="transmembrane region" description="Helical" evidence="5">
    <location>
        <begin position="15"/>
        <end position="38"/>
    </location>
</feature>
<dbReference type="PANTHER" id="PTHR30566">
    <property type="entry name" value="YNAI-RELATED MECHANOSENSITIVE ION CHANNEL"/>
    <property type="match status" value="1"/>
</dbReference>
<dbReference type="PANTHER" id="PTHR30566:SF5">
    <property type="entry name" value="MECHANOSENSITIVE ION CHANNEL PROTEIN 1, MITOCHONDRIAL-RELATED"/>
    <property type="match status" value="1"/>
</dbReference>
<dbReference type="SUPFAM" id="SSF50182">
    <property type="entry name" value="Sm-like ribonucleoproteins"/>
    <property type="match status" value="1"/>
</dbReference>
<dbReference type="Gene3D" id="1.10.287.1260">
    <property type="match status" value="1"/>
</dbReference>
<dbReference type="GO" id="GO:0016020">
    <property type="term" value="C:membrane"/>
    <property type="evidence" value="ECO:0007669"/>
    <property type="project" value="UniProtKB-SubCell"/>
</dbReference>
<dbReference type="AlphaFoldDB" id="A0A1M5UX31"/>
<proteinExistence type="predicted"/>
<dbReference type="RefSeq" id="WP_073338262.1">
    <property type="nucleotide sequence ID" value="NZ_FQXM01000009.1"/>
</dbReference>
<evidence type="ECO:0000313" key="7">
    <source>
        <dbReference type="EMBL" id="SHH67561.1"/>
    </source>
</evidence>
<gene>
    <name evidence="7" type="ORF">SAMN02745207_01965</name>
</gene>
<keyword evidence="4 5" id="KW-0472">Membrane</keyword>
<accession>A0A1M5UX31</accession>
<comment type="subcellular location">
    <subcellularLocation>
        <location evidence="1">Membrane</location>
    </subcellularLocation>
</comment>
<dbReference type="OrthoDB" id="9809206at2"/>
<dbReference type="InterPro" id="IPR010920">
    <property type="entry name" value="LSM_dom_sf"/>
</dbReference>
<dbReference type="Pfam" id="PF00924">
    <property type="entry name" value="MS_channel_2nd"/>
    <property type="match status" value="1"/>
</dbReference>
<evidence type="ECO:0000259" key="6">
    <source>
        <dbReference type="Pfam" id="PF00924"/>
    </source>
</evidence>
<feature type="transmembrane region" description="Helical" evidence="5">
    <location>
        <begin position="59"/>
        <end position="76"/>
    </location>
</feature>
<dbReference type="GO" id="GO:0055085">
    <property type="term" value="P:transmembrane transport"/>
    <property type="evidence" value="ECO:0007669"/>
    <property type="project" value="InterPro"/>
</dbReference>
<protein>
    <submittedName>
        <fullName evidence="7">Small-conductance mechanosensitive channel</fullName>
    </submittedName>
</protein>